<dbReference type="STRING" id="42514.ENSPNAP00000030952"/>
<feature type="domain" description="NHR" evidence="8">
    <location>
        <begin position="35"/>
        <end position="189"/>
    </location>
</feature>
<dbReference type="InterPro" id="IPR001841">
    <property type="entry name" value="Znf_RING"/>
</dbReference>
<evidence type="ECO:0000256" key="1">
    <source>
        <dbReference type="ARBA" id="ARBA00022723"/>
    </source>
</evidence>
<evidence type="ECO:0000313" key="9">
    <source>
        <dbReference type="Ensembl" id="ENSPNAP00000030952.1"/>
    </source>
</evidence>
<protein>
    <recommendedName>
        <fullName evidence="11">RING-type domain-containing protein</fullName>
    </recommendedName>
</protein>
<dbReference type="Gene3D" id="2.60.120.920">
    <property type="match status" value="1"/>
</dbReference>
<dbReference type="OrthoDB" id="6078042at2759"/>
<evidence type="ECO:0000256" key="6">
    <source>
        <dbReference type="SAM" id="MobiDB-lite"/>
    </source>
</evidence>
<sequence>MQPSPQLVKKNKTKMGIQVQDSHGCCGCGSGCLGPLTFHSEAKGQLVTLSEDGRRATRDTTSFRHGLIFSSRPLRIMEKVHIRIERSVRAWHGAMRVGLTSVAPGSTTIPSLAIPELTNSPGYWAIPVPEHQCLPRSELIFWVSHCGTLHVKTDDGQKHSLKTRVDTHKPMWAMIDVYGQTNAVLLLGSIKKCLFTTRRSCPVPTVEPTDDNCGYSEIPIKTVERMMGQKSLGEPGNQENLSLPCSQNNSQNTSNESMEECVVCYSDIANVMLICGHRCVCSQCALRVFSEFGSCPLCRHHLHPDHCYKGT</sequence>
<dbReference type="GeneID" id="108426637"/>
<dbReference type="InterPro" id="IPR006573">
    <property type="entry name" value="NHR_dom"/>
</dbReference>
<dbReference type="Proteomes" id="UP001501920">
    <property type="component" value="Chromosome 29"/>
</dbReference>
<dbReference type="GO" id="GO:0061630">
    <property type="term" value="F:ubiquitin protein ligase activity"/>
    <property type="evidence" value="ECO:0007669"/>
    <property type="project" value="TreeGrafter"/>
</dbReference>
<dbReference type="GeneTree" id="ENSGT00940000157079"/>
<organism evidence="9 10">
    <name type="scientific">Pygocentrus nattereri</name>
    <name type="common">Red-bellied piranha</name>
    <dbReference type="NCBI Taxonomy" id="42514"/>
    <lineage>
        <taxon>Eukaryota</taxon>
        <taxon>Metazoa</taxon>
        <taxon>Chordata</taxon>
        <taxon>Craniata</taxon>
        <taxon>Vertebrata</taxon>
        <taxon>Euteleostomi</taxon>
        <taxon>Actinopterygii</taxon>
        <taxon>Neopterygii</taxon>
        <taxon>Teleostei</taxon>
        <taxon>Ostariophysi</taxon>
        <taxon>Characiformes</taxon>
        <taxon>Characoidei</taxon>
        <taxon>Pygocentrus</taxon>
    </lineage>
</organism>
<keyword evidence="4" id="KW-0862">Zinc</keyword>
<evidence type="ECO:0008006" key="11">
    <source>
        <dbReference type="Google" id="ProtNLM"/>
    </source>
</evidence>
<feature type="region of interest" description="Disordered" evidence="6">
    <location>
        <begin position="230"/>
        <end position="251"/>
    </location>
</feature>
<dbReference type="PROSITE" id="PS50089">
    <property type="entry name" value="ZF_RING_2"/>
    <property type="match status" value="1"/>
</dbReference>
<keyword evidence="3 5" id="KW-0863">Zinc-finger</keyword>
<dbReference type="Ensembl" id="ENSPNAT00000036452.2">
    <property type="protein sequence ID" value="ENSPNAP00000030952.1"/>
    <property type="gene ID" value="ENSPNAG00000018001.2"/>
</dbReference>
<reference evidence="9" key="2">
    <citation type="submission" date="2025-08" db="UniProtKB">
        <authorList>
            <consortium name="Ensembl"/>
        </authorList>
    </citation>
    <scope>IDENTIFICATION</scope>
</reference>
<dbReference type="FunFam" id="2.60.120.920:FF:000005">
    <property type="entry name" value="Putative E3 ubiquitin-protein ligase NEURL1B"/>
    <property type="match status" value="1"/>
</dbReference>
<feature type="domain" description="RING-type" evidence="7">
    <location>
        <begin position="261"/>
        <end position="299"/>
    </location>
</feature>
<keyword evidence="10" id="KW-1185">Reference proteome</keyword>
<dbReference type="InterPro" id="IPR037962">
    <property type="entry name" value="Neuralized"/>
</dbReference>
<dbReference type="PANTHER" id="PTHR12429:SF36">
    <property type="entry name" value="E3 UBIQUITIN-PROTEIN LIGASE NEURL3"/>
    <property type="match status" value="1"/>
</dbReference>
<dbReference type="GO" id="GO:0070086">
    <property type="term" value="P:ubiquitin-dependent endocytosis"/>
    <property type="evidence" value="ECO:0007669"/>
    <property type="project" value="TreeGrafter"/>
</dbReference>
<accession>A0A3B4E2X1</accession>
<evidence type="ECO:0000256" key="2">
    <source>
        <dbReference type="ARBA" id="ARBA00022737"/>
    </source>
</evidence>
<dbReference type="RefSeq" id="XP_017551765.1">
    <property type="nucleotide sequence ID" value="XM_017696276.2"/>
</dbReference>
<dbReference type="Pfam" id="PF13920">
    <property type="entry name" value="zf-C3HC4_3"/>
    <property type="match status" value="1"/>
</dbReference>
<dbReference type="SMART" id="SM00588">
    <property type="entry name" value="NEUZ"/>
    <property type="match status" value="1"/>
</dbReference>
<evidence type="ECO:0000259" key="7">
    <source>
        <dbReference type="PROSITE" id="PS50089"/>
    </source>
</evidence>
<proteinExistence type="predicted"/>
<evidence type="ECO:0000259" key="8">
    <source>
        <dbReference type="PROSITE" id="PS51065"/>
    </source>
</evidence>
<name>A0A3B4E2X1_PYGNA</name>
<dbReference type="AlphaFoldDB" id="A0A3B4E2X1"/>
<evidence type="ECO:0000256" key="3">
    <source>
        <dbReference type="ARBA" id="ARBA00022771"/>
    </source>
</evidence>
<reference evidence="9" key="3">
    <citation type="submission" date="2025-09" db="UniProtKB">
        <authorList>
            <consortium name="Ensembl"/>
        </authorList>
    </citation>
    <scope>IDENTIFICATION</scope>
</reference>
<dbReference type="GO" id="GO:0008270">
    <property type="term" value="F:zinc ion binding"/>
    <property type="evidence" value="ECO:0007669"/>
    <property type="project" value="UniProtKB-KW"/>
</dbReference>
<keyword evidence="1" id="KW-0479">Metal-binding</keyword>
<evidence type="ECO:0000256" key="4">
    <source>
        <dbReference type="ARBA" id="ARBA00022833"/>
    </source>
</evidence>
<dbReference type="InterPro" id="IPR013083">
    <property type="entry name" value="Znf_RING/FYVE/PHD"/>
</dbReference>
<dbReference type="SUPFAM" id="SSF57850">
    <property type="entry name" value="RING/U-box"/>
    <property type="match status" value="1"/>
</dbReference>
<keyword evidence="2" id="KW-0677">Repeat</keyword>
<dbReference type="PROSITE" id="PS51065">
    <property type="entry name" value="NHR"/>
    <property type="match status" value="1"/>
</dbReference>
<dbReference type="OMA" id="HTHFCSS"/>
<evidence type="ECO:0000313" key="10">
    <source>
        <dbReference type="Proteomes" id="UP001501920"/>
    </source>
</evidence>
<dbReference type="PANTHER" id="PTHR12429">
    <property type="entry name" value="NEURALIZED"/>
    <property type="match status" value="1"/>
</dbReference>
<reference evidence="9 10" key="1">
    <citation type="submission" date="2020-10" db="EMBL/GenBank/DDBJ databases">
        <title>Pygocentrus nattereri (red-bellied piranha) genome, fPygNat1, primary haplotype.</title>
        <authorList>
            <person name="Myers G."/>
            <person name="Meyer A."/>
            <person name="Karagic N."/>
            <person name="Pippel M."/>
            <person name="Winkler S."/>
            <person name="Tracey A."/>
            <person name="Wood J."/>
            <person name="Formenti G."/>
            <person name="Howe K."/>
            <person name="Fedrigo O."/>
            <person name="Jarvis E.D."/>
        </authorList>
    </citation>
    <scope>NUCLEOTIDE SEQUENCE [LARGE SCALE GENOMIC DNA]</scope>
</reference>
<dbReference type="InterPro" id="IPR043136">
    <property type="entry name" value="B30.2/SPRY_sf"/>
</dbReference>
<dbReference type="GO" id="GO:0005769">
    <property type="term" value="C:early endosome"/>
    <property type="evidence" value="ECO:0007669"/>
    <property type="project" value="TreeGrafter"/>
</dbReference>
<dbReference type="Pfam" id="PF07177">
    <property type="entry name" value="Neuralized"/>
    <property type="match status" value="1"/>
</dbReference>
<evidence type="ECO:0000256" key="5">
    <source>
        <dbReference type="PROSITE-ProRule" id="PRU00175"/>
    </source>
</evidence>
<dbReference type="Gene3D" id="3.30.40.10">
    <property type="entry name" value="Zinc/RING finger domain, C3HC4 (zinc finger)"/>
    <property type="match status" value="1"/>
</dbReference>